<reference evidence="3" key="2">
    <citation type="submission" date="2020-10" db="UniProtKB">
        <authorList>
            <consortium name="WormBaseParasite"/>
        </authorList>
    </citation>
    <scope>IDENTIFICATION</scope>
</reference>
<dbReference type="AlphaFoldDB" id="A0A7E4UZP8"/>
<evidence type="ECO:0000259" key="1">
    <source>
        <dbReference type="Pfam" id="PF16521"/>
    </source>
</evidence>
<proteinExistence type="predicted"/>
<name>A0A7E4UZP8_PANRE</name>
<protein>
    <submittedName>
        <fullName evidence="3">Myosin-VI_CBD domain-containing protein</fullName>
    </submittedName>
</protein>
<feature type="domain" description="Myosin VI cargo binding" evidence="1">
    <location>
        <begin position="1"/>
        <end position="53"/>
    </location>
</feature>
<dbReference type="Proteomes" id="UP000492821">
    <property type="component" value="Unassembled WGS sequence"/>
</dbReference>
<evidence type="ECO:0000313" key="2">
    <source>
        <dbReference type="Proteomes" id="UP000492821"/>
    </source>
</evidence>
<dbReference type="Pfam" id="PF16521">
    <property type="entry name" value="Myosin-VI_CBD"/>
    <property type="match status" value="1"/>
</dbReference>
<accession>A0A7E4UZP8</accession>
<keyword evidence="2" id="KW-1185">Reference proteome</keyword>
<dbReference type="InterPro" id="IPR032412">
    <property type="entry name" value="Myosin-VI_CBD"/>
</dbReference>
<sequence>MEITPNRSPILLLAGRDDHMMCELTLEQTSLTRKKGAEILATEFEALWQRYGGAAYTHQPSAPPMLGGMTR</sequence>
<organism evidence="2 3">
    <name type="scientific">Panagrellus redivivus</name>
    <name type="common">Microworm</name>
    <dbReference type="NCBI Taxonomy" id="6233"/>
    <lineage>
        <taxon>Eukaryota</taxon>
        <taxon>Metazoa</taxon>
        <taxon>Ecdysozoa</taxon>
        <taxon>Nematoda</taxon>
        <taxon>Chromadorea</taxon>
        <taxon>Rhabditida</taxon>
        <taxon>Tylenchina</taxon>
        <taxon>Panagrolaimomorpha</taxon>
        <taxon>Panagrolaimoidea</taxon>
        <taxon>Panagrolaimidae</taxon>
        <taxon>Panagrellus</taxon>
    </lineage>
</organism>
<reference evidence="2" key="1">
    <citation type="journal article" date="2013" name="Genetics">
        <title>The draft genome and transcriptome of Panagrellus redivivus are shaped by the harsh demands of a free-living lifestyle.</title>
        <authorList>
            <person name="Srinivasan J."/>
            <person name="Dillman A.R."/>
            <person name="Macchietto M.G."/>
            <person name="Heikkinen L."/>
            <person name="Lakso M."/>
            <person name="Fracchia K.M."/>
            <person name="Antoshechkin I."/>
            <person name="Mortazavi A."/>
            <person name="Wong G."/>
            <person name="Sternberg P.W."/>
        </authorList>
    </citation>
    <scope>NUCLEOTIDE SEQUENCE [LARGE SCALE GENOMIC DNA]</scope>
    <source>
        <strain evidence="2">MT8872</strain>
    </source>
</reference>
<evidence type="ECO:0000313" key="3">
    <source>
        <dbReference type="WBParaSite" id="Pan_g14639.t1"/>
    </source>
</evidence>
<dbReference type="WBParaSite" id="Pan_g14639.t1">
    <property type="protein sequence ID" value="Pan_g14639.t1"/>
    <property type="gene ID" value="Pan_g14639"/>
</dbReference>